<comment type="pathway">
    <text evidence="5">Cofactor metabolism; pyridoxal 5'-phosphate salvage; pyridoxal 5'-phosphate from pyridoxine 5'-phosphate: step 1/1.</text>
</comment>
<dbReference type="PANTHER" id="PTHR10851">
    <property type="entry name" value="PYRIDOXINE-5-PHOSPHATE OXIDASE"/>
    <property type="match status" value="1"/>
</dbReference>
<evidence type="ECO:0000256" key="6">
    <source>
        <dbReference type="PIRSR" id="PIRSR000190-2"/>
    </source>
</evidence>
<feature type="binding site" evidence="5 6">
    <location>
        <begin position="61"/>
        <end position="66"/>
    </location>
    <ligand>
        <name>FMN</name>
        <dbReference type="ChEBI" id="CHEBI:58210"/>
    </ligand>
</feature>
<comment type="subunit">
    <text evidence="5">Homodimer.</text>
</comment>
<name>A0A853G1N7_9GAMM</name>
<evidence type="ECO:0000313" key="9">
    <source>
        <dbReference type="EMBL" id="NYT52295.1"/>
    </source>
</evidence>
<feature type="domain" description="Pyridoxamine 5'-phosphate oxidase N-terminal" evidence="7">
    <location>
        <begin position="35"/>
        <end position="155"/>
    </location>
</feature>
<evidence type="ECO:0000256" key="3">
    <source>
        <dbReference type="ARBA" id="ARBA00022643"/>
    </source>
</evidence>
<dbReference type="UniPathway" id="UPA01068">
    <property type="reaction ID" value="UER00304"/>
</dbReference>
<feature type="binding site" evidence="5 6">
    <location>
        <begin position="140"/>
        <end position="141"/>
    </location>
    <ligand>
        <name>FMN</name>
        <dbReference type="ChEBI" id="CHEBI:58210"/>
    </ligand>
</feature>
<feature type="binding site" evidence="5 6">
    <location>
        <begin position="76"/>
        <end position="77"/>
    </location>
    <ligand>
        <name>FMN</name>
        <dbReference type="ChEBI" id="CHEBI:58210"/>
    </ligand>
</feature>
<comment type="pathway">
    <text evidence="5">Cofactor metabolism; pyridoxal 5'-phosphate salvage; pyridoxal 5'-phosphate from pyridoxamine 5'-phosphate: step 1/1.</text>
</comment>
<dbReference type="HAMAP" id="MF_01629">
    <property type="entry name" value="PdxH"/>
    <property type="match status" value="1"/>
</dbReference>
<dbReference type="PROSITE" id="PS01064">
    <property type="entry name" value="PYRIDOX_OXIDASE"/>
    <property type="match status" value="1"/>
</dbReference>
<feature type="binding site" evidence="5 6">
    <location>
        <position position="82"/>
    </location>
    <ligand>
        <name>FMN</name>
        <dbReference type="ChEBI" id="CHEBI:58210"/>
    </ligand>
</feature>
<keyword evidence="2 5" id="KW-0285">Flavoprotein</keyword>
<dbReference type="GO" id="GO:0004733">
    <property type="term" value="F:pyridoxamine phosphate oxidase activity"/>
    <property type="evidence" value="ECO:0007669"/>
    <property type="project" value="UniProtKB-UniRule"/>
</dbReference>
<comment type="similarity">
    <text evidence="1 5">Belongs to the pyridoxamine 5'-phosphate oxidase family.</text>
</comment>
<evidence type="ECO:0000256" key="2">
    <source>
        <dbReference type="ARBA" id="ARBA00022630"/>
    </source>
</evidence>
<reference evidence="9 10" key="1">
    <citation type="submission" date="2020-05" db="EMBL/GenBank/DDBJ databases">
        <title>Horizontal transmission and recombination maintain forever young bacterial symbiont genomes.</title>
        <authorList>
            <person name="Russell S.L."/>
            <person name="Pepper-Tunick E."/>
            <person name="Svedberg J."/>
            <person name="Byrne A."/>
            <person name="Ruelas Castillo J."/>
            <person name="Vollmers C."/>
            <person name="Beinart R.A."/>
            <person name="Corbett-Detig R."/>
        </authorList>
    </citation>
    <scope>NUCLEOTIDE SEQUENCE [LARGE SCALE GENOMIC DNA]</scope>
    <source>
        <strain evidence="9">Monterey_2004</strain>
    </source>
</reference>
<proteinExistence type="inferred from homology"/>
<dbReference type="EMBL" id="JACCHU010000001">
    <property type="protein sequence ID" value="NYT52295.1"/>
    <property type="molecule type" value="Genomic_DNA"/>
</dbReference>
<feature type="binding site" evidence="5">
    <location>
        <position position="123"/>
    </location>
    <ligand>
        <name>substrate</name>
    </ligand>
</feature>
<feature type="binding site" evidence="5 6">
    <location>
        <position position="105"/>
    </location>
    <ligand>
        <name>FMN</name>
        <dbReference type="ChEBI" id="CHEBI:58210"/>
    </ligand>
</feature>
<dbReference type="SUPFAM" id="SSF50475">
    <property type="entry name" value="FMN-binding split barrel"/>
    <property type="match status" value="1"/>
</dbReference>
<feature type="binding site" evidence="5 6">
    <location>
        <position position="185"/>
    </location>
    <ligand>
        <name>FMN</name>
        <dbReference type="ChEBI" id="CHEBI:58210"/>
    </ligand>
</feature>
<dbReference type="Pfam" id="PF01243">
    <property type="entry name" value="PNPOx_N"/>
    <property type="match status" value="1"/>
</dbReference>
<comment type="catalytic activity">
    <reaction evidence="5">
        <text>pyridoxine 5'-phosphate + O2 = pyridoxal 5'-phosphate + H2O2</text>
        <dbReference type="Rhea" id="RHEA:15149"/>
        <dbReference type="ChEBI" id="CHEBI:15379"/>
        <dbReference type="ChEBI" id="CHEBI:16240"/>
        <dbReference type="ChEBI" id="CHEBI:58589"/>
        <dbReference type="ChEBI" id="CHEBI:597326"/>
        <dbReference type="EC" id="1.4.3.5"/>
    </reaction>
</comment>
<comment type="function">
    <text evidence="5">Catalyzes the oxidation of either pyridoxine 5'-phosphate (PNP) or pyridoxamine 5'-phosphate (PMP) into pyridoxal 5'-phosphate (PLP).</text>
</comment>
<dbReference type="Pfam" id="PF10590">
    <property type="entry name" value="PNP_phzG_C"/>
    <property type="match status" value="1"/>
</dbReference>
<keyword evidence="3 5" id="KW-0288">FMN</keyword>
<feature type="binding site" evidence="5 6">
    <location>
        <position position="195"/>
    </location>
    <ligand>
        <name>FMN</name>
        <dbReference type="ChEBI" id="CHEBI:58210"/>
    </ligand>
</feature>
<organism evidence="9 10">
    <name type="scientific">Candidatus Vesicomyosocius endoextente</name>
    <dbReference type="NCBI Taxonomy" id="2738853"/>
    <lineage>
        <taxon>Bacteria</taxon>
        <taxon>Pseudomonadati</taxon>
        <taxon>Pseudomonadota</taxon>
        <taxon>Gammaproteobacteria</taxon>
        <taxon>Candidatus Pseudothioglobaceae</taxon>
        <taxon>Candidatus Vesicomyidisocius</taxon>
    </lineage>
</organism>
<dbReference type="InterPro" id="IPR012349">
    <property type="entry name" value="Split_barrel_FMN-bd"/>
</dbReference>
<sequence>MKVDLTGLRREFTQSGLNRTDLNNSPFGQFNLWFEQAQKADIIEPSAMSLATSDNNEIGIRTVLLKYFDMYGFVFFTNYNSKKSKQLKSNPNVALLFPWLVLERQVKISGYVEKISMLESLKYFSSRPKASQLGSWASQQSSSLSSRKVLLSQFELMKVKFSKGKVPLPDFWGGYRVVPLKIEFWQGRENRLHDRFIYQLNKGKWRIERLAP</sequence>
<feature type="domain" description="Pyridoxine 5'-phosphate oxidase dimerisation C-terminal" evidence="8">
    <location>
        <begin position="172"/>
        <end position="212"/>
    </location>
</feature>
<evidence type="ECO:0000256" key="4">
    <source>
        <dbReference type="ARBA" id="ARBA00023002"/>
    </source>
</evidence>
<dbReference type="GO" id="GO:0010181">
    <property type="term" value="F:FMN binding"/>
    <property type="evidence" value="ECO:0007669"/>
    <property type="project" value="UniProtKB-UniRule"/>
</dbReference>
<comment type="cofactor">
    <cofactor evidence="5 6">
        <name>FMN</name>
        <dbReference type="ChEBI" id="CHEBI:58210"/>
    </cofactor>
    <text evidence="5 6">Binds 1 FMN per subunit.</text>
</comment>
<protein>
    <recommendedName>
        <fullName evidence="5">Pyridoxine/pyridoxamine 5'-phosphate oxidase</fullName>
        <ecNumber evidence="5">1.4.3.5</ecNumber>
    </recommendedName>
    <alternativeName>
        <fullName evidence="5">PNP/PMP oxidase</fullName>
        <shortName evidence="5">PNPOx</shortName>
    </alternativeName>
    <alternativeName>
        <fullName evidence="5">Pyridoxal 5'-phosphate synthase</fullName>
    </alternativeName>
</protein>
<gene>
    <name evidence="5 9" type="primary">pdxH</name>
    <name evidence="9" type="ORF">H0A74_01745</name>
</gene>
<feature type="binding site" evidence="5">
    <location>
        <position position="66"/>
    </location>
    <ligand>
        <name>substrate</name>
    </ligand>
</feature>
<dbReference type="Proteomes" id="UP000525329">
    <property type="component" value="Unassembled WGS sequence"/>
</dbReference>
<evidence type="ECO:0000256" key="1">
    <source>
        <dbReference type="ARBA" id="ARBA00007301"/>
    </source>
</evidence>
<comment type="catalytic activity">
    <reaction evidence="5">
        <text>pyridoxamine 5'-phosphate + O2 + H2O = pyridoxal 5'-phosphate + H2O2 + NH4(+)</text>
        <dbReference type="Rhea" id="RHEA:15817"/>
        <dbReference type="ChEBI" id="CHEBI:15377"/>
        <dbReference type="ChEBI" id="CHEBI:15379"/>
        <dbReference type="ChEBI" id="CHEBI:16240"/>
        <dbReference type="ChEBI" id="CHEBI:28938"/>
        <dbReference type="ChEBI" id="CHEBI:58451"/>
        <dbReference type="ChEBI" id="CHEBI:597326"/>
        <dbReference type="EC" id="1.4.3.5"/>
    </reaction>
</comment>
<dbReference type="Gene3D" id="2.30.110.10">
    <property type="entry name" value="Electron Transport, Fmn-binding Protein, Chain A"/>
    <property type="match status" value="1"/>
</dbReference>
<dbReference type="PIRSF" id="PIRSF000190">
    <property type="entry name" value="Pyd_amn-ph_oxd"/>
    <property type="match status" value="1"/>
</dbReference>
<dbReference type="InterPro" id="IPR011576">
    <property type="entry name" value="Pyridox_Oxase_N"/>
</dbReference>
<dbReference type="GO" id="GO:0008615">
    <property type="term" value="P:pyridoxine biosynthetic process"/>
    <property type="evidence" value="ECO:0007669"/>
    <property type="project" value="UniProtKB-UniRule"/>
</dbReference>
<dbReference type="InterPro" id="IPR019576">
    <property type="entry name" value="Pyridoxamine_oxidase_dimer_C"/>
</dbReference>
<keyword evidence="4 5" id="KW-0560">Oxidoreductase</keyword>
<feature type="binding site" evidence="5">
    <location>
        <begin position="191"/>
        <end position="193"/>
    </location>
    <ligand>
        <name>substrate</name>
    </ligand>
</feature>
<feature type="binding site" evidence="5">
    <location>
        <position position="127"/>
    </location>
    <ligand>
        <name>substrate</name>
    </ligand>
</feature>
<evidence type="ECO:0000256" key="5">
    <source>
        <dbReference type="HAMAP-Rule" id="MF_01629"/>
    </source>
</evidence>
<evidence type="ECO:0000313" key="10">
    <source>
        <dbReference type="Proteomes" id="UP000525329"/>
    </source>
</evidence>
<dbReference type="NCBIfam" id="TIGR00558">
    <property type="entry name" value="pdxH"/>
    <property type="match status" value="1"/>
</dbReference>
<feature type="binding site" evidence="5">
    <location>
        <position position="131"/>
    </location>
    <ligand>
        <name>substrate</name>
    </ligand>
</feature>
<evidence type="ECO:0000259" key="7">
    <source>
        <dbReference type="Pfam" id="PF01243"/>
    </source>
</evidence>
<comment type="caution">
    <text evidence="9">The sequence shown here is derived from an EMBL/GenBank/DDBJ whole genome shotgun (WGS) entry which is preliminary data.</text>
</comment>
<keyword evidence="5" id="KW-0664">Pyridoxine biosynthesis</keyword>
<dbReference type="EC" id="1.4.3.5" evidence="5"/>
<dbReference type="NCBIfam" id="NF004231">
    <property type="entry name" value="PRK05679.1"/>
    <property type="match status" value="1"/>
</dbReference>
<dbReference type="AlphaFoldDB" id="A0A853G1N7"/>
<feature type="binding site" evidence="5 6">
    <location>
        <position position="83"/>
    </location>
    <ligand>
        <name>FMN</name>
        <dbReference type="ChEBI" id="CHEBI:58210"/>
    </ligand>
</feature>
<dbReference type="InterPro" id="IPR019740">
    <property type="entry name" value="Pyridox_Oxase_CS"/>
</dbReference>
<dbReference type="InterPro" id="IPR000659">
    <property type="entry name" value="Pyridox_Oxase"/>
</dbReference>
<evidence type="ECO:0000259" key="8">
    <source>
        <dbReference type="Pfam" id="PF10590"/>
    </source>
</evidence>
<accession>A0A853G1N7</accession>
<dbReference type="PANTHER" id="PTHR10851:SF0">
    <property type="entry name" value="PYRIDOXINE-5'-PHOSPHATE OXIDASE"/>
    <property type="match status" value="1"/>
</dbReference>